<dbReference type="InterPro" id="IPR028082">
    <property type="entry name" value="Peripla_BP_I"/>
</dbReference>
<dbReference type="PROSITE" id="PS51318">
    <property type="entry name" value="TAT"/>
    <property type="match status" value="1"/>
</dbReference>
<dbReference type="EMBL" id="CP031305">
    <property type="protein sequence ID" value="QCC53804.1"/>
    <property type="molecule type" value="Genomic_DNA"/>
</dbReference>
<gene>
    <name evidence="4" type="ORF">DV706_04445</name>
</gene>
<dbReference type="RefSeq" id="WP_006066335.1">
    <property type="nucleotide sequence ID" value="NZ_CP031305.1"/>
</dbReference>
<dbReference type="PANTHER" id="PTHR30483">
    <property type="entry name" value="LEUCINE-SPECIFIC-BINDING PROTEIN"/>
    <property type="match status" value="1"/>
</dbReference>
<organism evidence="4 5">
    <name type="scientific">Natronorubrum bangense</name>
    <dbReference type="NCBI Taxonomy" id="61858"/>
    <lineage>
        <taxon>Archaea</taxon>
        <taxon>Methanobacteriati</taxon>
        <taxon>Methanobacteriota</taxon>
        <taxon>Stenosarchaea group</taxon>
        <taxon>Halobacteria</taxon>
        <taxon>Halobacteriales</taxon>
        <taxon>Natrialbaceae</taxon>
        <taxon>Natronorubrum</taxon>
    </lineage>
</organism>
<sequence length="461" mass="50660">MTDIGRREATSRDSSRNESQQQTLNRRRLLKTSSGVVAGASIAGCLDSYETFAGPSDGEEPVTIGVLAPNPDSDYTGQSIVRGAAVAVTELNGNGGINGRDVELVVGDTNGSPLEARRQYQRLVLQEGADVTVGVFRSEALMGIIDDVAEQETIHLTAGAATTEVSRLVNEAYDQYKYHFRVGPINDYDLGRTQIDFMDDMAAEIGWESVALLAEDYAWTEELWDIAQEQLTASDVHVVMDERYPPATDDFSELYDQVEAVDADVAFITAAHTGTDALVDWALPQRQFAFGGIHVPMQLPAYYDQLRHPETDSSLAEYGVCYTSATAQSTVTPKTQEFIQQYQNTFDGSNPVYTGYHTYDGIMLFAEKAAETGTVDADDLIPALEDATFTGTAGTLEFYGPEHQAEGREYGHTHDVVYGEDNLQPLFFQWQEDEDGEGVQNVIWPKSEVGDADGYVEPDWL</sequence>
<protein>
    <submittedName>
        <fullName evidence="4">ABC transporter substrate-binding protein</fullName>
    </submittedName>
</protein>
<accession>A0A4D6HHZ7</accession>
<dbReference type="InterPro" id="IPR006311">
    <property type="entry name" value="TAT_signal"/>
</dbReference>
<keyword evidence="1" id="KW-0732">Signal</keyword>
<dbReference type="GeneID" id="39850487"/>
<evidence type="ECO:0000256" key="1">
    <source>
        <dbReference type="ARBA" id="ARBA00022729"/>
    </source>
</evidence>
<dbReference type="Proteomes" id="UP000296822">
    <property type="component" value="Chromosome"/>
</dbReference>
<name>A0A4D6HHZ7_9EURY</name>
<evidence type="ECO:0000256" key="2">
    <source>
        <dbReference type="SAM" id="MobiDB-lite"/>
    </source>
</evidence>
<dbReference type="KEGG" id="nbg:DV706_04445"/>
<evidence type="ECO:0000313" key="5">
    <source>
        <dbReference type="Proteomes" id="UP000296822"/>
    </source>
</evidence>
<evidence type="ECO:0000313" key="4">
    <source>
        <dbReference type="EMBL" id="QCC53804.1"/>
    </source>
</evidence>
<dbReference type="SUPFAM" id="SSF53822">
    <property type="entry name" value="Periplasmic binding protein-like I"/>
    <property type="match status" value="1"/>
</dbReference>
<dbReference type="AlphaFoldDB" id="A0A4D6HHZ7"/>
<dbReference type="InterPro" id="IPR051010">
    <property type="entry name" value="BCAA_transport"/>
</dbReference>
<dbReference type="Gene3D" id="3.40.50.2300">
    <property type="match status" value="2"/>
</dbReference>
<feature type="domain" description="Leucine-binding protein" evidence="3">
    <location>
        <begin position="61"/>
        <end position="406"/>
    </location>
</feature>
<evidence type="ECO:0000259" key="3">
    <source>
        <dbReference type="Pfam" id="PF13458"/>
    </source>
</evidence>
<reference evidence="4 5" key="1">
    <citation type="journal article" date="2019" name="Nat. Commun.">
        <title>A new type of DNA phosphorothioation-based antiviral system in archaea.</title>
        <authorList>
            <person name="Xiong L."/>
            <person name="Liu S."/>
            <person name="Chen S."/>
            <person name="Xiao Y."/>
            <person name="Zhu B."/>
            <person name="Gao Y."/>
            <person name="Zhang Y."/>
            <person name="Chen B."/>
            <person name="Luo J."/>
            <person name="Deng Z."/>
            <person name="Chen X."/>
            <person name="Wang L."/>
            <person name="Chen S."/>
        </authorList>
    </citation>
    <scope>NUCLEOTIDE SEQUENCE [LARGE SCALE GENOMIC DNA]</scope>
    <source>
        <strain evidence="4 5">JCM 10635</strain>
    </source>
</reference>
<dbReference type="CDD" id="cd06345">
    <property type="entry name" value="PBP1_ABC_ligand_binding-like"/>
    <property type="match status" value="1"/>
</dbReference>
<proteinExistence type="predicted"/>
<dbReference type="InterPro" id="IPR028081">
    <property type="entry name" value="Leu-bd"/>
</dbReference>
<dbReference type="Pfam" id="PF13458">
    <property type="entry name" value="Peripla_BP_6"/>
    <property type="match status" value="1"/>
</dbReference>
<feature type="region of interest" description="Disordered" evidence="2">
    <location>
        <begin position="1"/>
        <end position="25"/>
    </location>
</feature>
<dbReference type="PANTHER" id="PTHR30483:SF6">
    <property type="entry name" value="PERIPLASMIC BINDING PROTEIN OF ABC TRANSPORTER FOR NATURAL AMINO ACIDS"/>
    <property type="match status" value="1"/>
</dbReference>
<feature type="compositionally biased region" description="Basic and acidic residues" evidence="2">
    <location>
        <begin position="1"/>
        <end position="16"/>
    </location>
</feature>